<organism evidence="3 4">
    <name type="scientific">Alsobacter metallidurans</name>
    <dbReference type="NCBI Taxonomy" id="340221"/>
    <lineage>
        <taxon>Bacteria</taxon>
        <taxon>Pseudomonadati</taxon>
        <taxon>Pseudomonadota</taxon>
        <taxon>Alphaproteobacteria</taxon>
        <taxon>Hyphomicrobiales</taxon>
        <taxon>Alsobacteraceae</taxon>
        <taxon>Alsobacter</taxon>
    </lineage>
</organism>
<dbReference type="InterPro" id="IPR023210">
    <property type="entry name" value="NADP_OxRdtase_dom"/>
</dbReference>
<dbReference type="SUPFAM" id="SSF51430">
    <property type="entry name" value="NAD(P)-linked oxidoreductase"/>
    <property type="match status" value="1"/>
</dbReference>
<reference evidence="3" key="1">
    <citation type="journal article" date="2014" name="Int. J. Syst. Evol. Microbiol.">
        <title>Complete genome sequence of Corynebacterium casei LMG S-19264T (=DSM 44701T), isolated from a smear-ripened cheese.</title>
        <authorList>
            <consortium name="US DOE Joint Genome Institute (JGI-PGF)"/>
            <person name="Walter F."/>
            <person name="Albersmeier A."/>
            <person name="Kalinowski J."/>
            <person name="Ruckert C."/>
        </authorList>
    </citation>
    <scope>NUCLEOTIDE SEQUENCE</scope>
    <source>
        <strain evidence="3">CGMCC 1.12214</strain>
    </source>
</reference>
<name>A0A917I6U0_9HYPH</name>
<dbReference type="RefSeq" id="WP_188517539.1">
    <property type="nucleotide sequence ID" value="NZ_BMES01000001.1"/>
</dbReference>
<sequence>METRTLGRSDIAVPPLCLGGNVFGWTIDETRSFEVLDAAFAAGLTFIDTADVYSRWAEGHVGGESETIIGKWMKARGNRDRIVLATKVGMDMGDGKVGLKPDYIRQAVEVSLRRLQTDRIDLYQSHKDDPDTPQAETLGAYAELVKAGKVRIIGASNYSPERFSEALTLSEQHGLPRYETMQPEYNLYTRADYENGLEPVCLANQVSVIPFFGLAAGFLTGKYRSEADLGKSPRGARSISRYLNDRGYRILAALDAVAARRAATPARVALAWQIARPSITAPIASATSVEQVRELAASMSLKLAAQDIAELDAASAG</sequence>
<dbReference type="Pfam" id="PF00248">
    <property type="entry name" value="Aldo_ket_red"/>
    <property type="match status" value="1"/>
</dbReference>
<proteinExistence type="predicted"/>
<dbReference type="InterPro" id="IPR036812">
    <property type="entry name" value="NAD(P)_OxRdtase_dom_sf"/>
</dbReference>
<gene>
    <name evidence="3" type="ORF">GCM10007036_20790</name>
</gene>
<dbReference type="FunFam" id="3.20.20.100:FF:000004">
    <property type="entry name" value="Oxidoreductase, aldo/keto reductase"/>
    <property type="match status" value="1"/>
</dbReference>
<comment type="caution">
    <text evidence="3">The sequence shown here is derived from an EMBL/GenBank/DDBJ whole genome shotgun (WGS) entry which is preliminary data.</text>
</comment>
<dbReference type="AlphaFoldDB" id="A0A917I6U0"/>
<dbReference type="EMBL" id="BMES01000001">
    <property type="protein sequence ID" value="GGH18523.1"/>
    <property type="molecule type" value="Genomic_DNA"/>
</dbReference>
<dbReference type="InterPro" id="IPR050523">
    <property type="entry name" value="AKR_Detox_Biosynth"/>
</dbReference>
<evidence type="ECO:0000313" key="4">
    <source>
        <dbReference type="Proteomes" id="UP000603912"/>
    </source>
</evidence>
<dbReference type="PANTHER" id="PTHR43364:SF6">
    <property type="entry name" value="OXIDOREDUCTASE-RELATED"/>
    <property type="match status" value="1"/>
</dbReference>
<evidence type="ECO:0000256" key="1">
    <source>
        <dbReference type="ARBA" id="ARBA00023002"/>
    </source>
</evidence>
<accession>A0A917I6U0</accession>
<dbReference type="GO" id="GO:0016491">
    <property type="term" value="F:oxidoreductase activity"/>
    <property type="evidence" value="ECO:0007669"/>
    <property type="project" value="UniProtKB-KW"/>
</dbReference>
<protein>
    <submittedName>
        <fullName evidence="3">Oxidoreductase</fullName>
    </submittedName>
</protein>
<reference evidence="3" key="2">
    <citation type="submission" date="2020-09" db="EMBL/GenBank/DDBJ databases">
        <authorList>
            <person name="Sun Q."/>
            <person name="Zhou Y."/>
        </authorList>
    </citation>
    <scope>NUCLEOTIDE SEQUENCE</scope>
    <source>
        <strain evidence="3">CGMCC 1.12214</strain>
    </source>
</reference>
<keyword evidence="4" id="KW-1185">Reference proteome</keyword>
<dbReference type="GO" id="GO:0005829">
    <property type="term" value="C:cytosol"/>
    <property type="evidence" value="ECO:0007669"/>
    <property type="project" value="TreeGrafter"/>
</dbReference>
<dbReference type="Proteomes" id="UP000603912">
    <property type="component" value="Unassembled WGS sequence"/>
</dbReference>
<evidence type="ECO:0000259" key="2">
    <source>
        <dbReference type="Pfam" id="PF00248"/>
    </source>
</evidence>
<dbReference type="PANTHER" id="PTHR43364">
    <property type="entry name" value="NADH-SPECIFIC METHYLGLYOXAL REDUCTASE-RELATED"/>
    <property type="match status" value="1"/>
</dbReference>
<dbReference type="CDD" id="cd19081">
    <property type="entry name" value="AKR_AKR9C1"/>
    <property type="match status" value="1"/>
</dbReference>
<dbReference type="Gene3D" id="3.20.20.100">
    <property type="entry name" value="NADP-dependent oxidoreductase domain"/>
    <property type="match status" value="1"/>
</dbReference>
<keyword evidence="1" id="KW-0560">Oxidoreductase</keyword>
<feature type="domain" description="NADP-dependent oxidoreductase" evidence="2">
    <location>
        <begin position="15"/>
        <end position="314"/>
    </location>
</feature>
<evidence type="ECO:0000313" key="3">
    <source>
        <dbReference type="EMBL" id="GGH18523.1"/>
    </source>
</evidence>